<dbReference type="InterPro" id="IPR035428">
    <property type="entry name" value="FANCF"/>
</dbReference>
<dbReference type="Proteomes" id="UP001479290">
    <property type="component" value="Unassembled WGS sequence"/>
</dbReference>
<dbReference type="Pfam" id="PF11107">
    <property type="entry name" value="FANCF"/>
    <property type="match status" value="1"/>
</dbReference>
<reference evidence="1 2" key="1">
    <citation type="submission" date="2024-05" db="EMBL/GenBank/DDBJ databases">
        <title>A high-quality chromosomal-level genome assembly of Topmouth culter (Culter alburnus).</title>
        <authorList>
            <person name="Zhao H."/>
        </authorList>
    </citation>
    <scope>NUCLEOTIDE SEQUENCE [LARGE SCALE GENOMIC DNA]</scope>
    <source>
        <strain evidence="1">CATC2023</strain>
        <tissue evidence="1">Muscle</tissue>
    </source>
</reference>
<proteinExistence type="predicted"/>
<dbReference type="GO" id="GO:0036297">
    <property type="term" value="P:interstrand cross-link repair"/>
    <property type="evidence" value="ECO:0007669"/>
    <property type="project" value="InterPro"/>
</dbReference>
<dbReference type="AlphaFoldDB" id="A0AAW1YVP3"/>
<gene>
    <name evidence="1" type="ORF">ABG768_018465</name>
</gene>
<evidence type="ECO:0000313" key="2">
    <source>
        <dbReference type="Proteomes" id="UP001479290"/>
    </source>
</evidence>
<name>A0AAW1YVP3_CULAL</name>
<dbReference type="PANTHER" id="PTHR14449:SF2">
    <property type="entry name" value="FANCONI ANEMIA GROUP F PROTEIN"/>
    <property type="match status" value="1"/>
</dbReference>
<keyword evidence="2" id="KW-1185">Reference proteome</keyword>
<dbReference type="GO" id="GO:0043240">
    <property type="term" value="C:Fanconi anaemia nuclear complex"/>
    <property type="evidence" value="ECO:0007669"/>
    <property type="project" value="InterPro"/>
</dbReference>
<dbReference type="PANTHER" id="PTHR14449">
    <property type="entry name" value="FANCONI ANEMIA GROUP F PROTEIN FANCF"/>
    <property type="match status" value="1"/>
</dbReference>
<evidence type="ECO:0000313" key="1">
    <source>
        <dbReference type="EMBL" id="KAK9952647.1"/>
    </source>
</evidence>
<evidence type="ECO:0008006" key="3">
    <source>
        <dbReference type="Google" id="ProtNLM"/>
    </source>
</evidence>
<comment type="caution">
    <text evidence="1">The sequence shown here is derived from an EMBL/GenBank/DDBJ whole genome shotgun (WGS) entry which is preliminary data.</text>
</comment>
<organism evidence="1 2">
    <name type="scientific">Culter alburnus</name>
    <name type="common">Topmouth culter</name>
    <dbReference type="NCBI Taxonomy" id="194366"/>
    <lineage>
        <taxon>Eukaryota</taxon>
        <taxon>Metazoa</taxon>
        <taxon>Chordata</taxon>
        <taxon>Craniata</taxon>
        <taxon>Vertebrata</taxon>
        <taxon>Euteleostomi</taxon>
        <taxon>Actinopterygii</taxon>
        <taxon>Neopterygii</taxon>
        <taxon>Teleostei</taxon>
        <taxon>Ostariophysi</taxon>
        <taxon>Cypriniformes</taxon>
        <taxon>Xenocyprididae</taxon>
        <taxon>Xenocypridinae</taxon>
        <taxon>Culter</taxon>
    </lineage>
</organism>
<dbReference type="Gene3D" id="1.25.40.490">
    <property type="match status" value="1"/>
</dbReference>
<protein>
    <recommendedName>
        <fullName evidence="3">FA complementation group F</fullName>
    </recommendedName>
</protein>
<dbReference type="EMBL" id="JAWDJR010000024">
    <property type="protein sequence ID" value="KAK9952647.1"/>
    <property type="molecule type" value="Genomic_DNA"/>
</dbReference>
<dbReference type="InterPro" id="IPR038505">
    <property type="entry name" value="FANCF_C_sf"/>
</dbReference>
<sequence>MEALLRHLKNILELLAVSQTDRVREWDHHTVQRAFQWAEYCEQLHSRFQSNPTVRSALESGLNDTNQRLQDTLPSYSPVMFSDLAQCQHKLLVHLLRNPYAPNSVIQMLCPDPKTEFQIDQSSFITCRSAFNLLCCTLDRNTHAGIQAEAEVRGKLLGKLLNSLLTRSGNDEYARTVLNSILRDSAGKIESLYDIIAAALLSSNDESNAVTQNFILAWFRDHDGCLSKLCQTLSPGVCTVLSRQSPEFKQAYWGVLKHWASCLEYDVLESVWAPTSDASVTFNVLADRFKDLLNSGPPLKEDTETELKALKLEGGDFNVKGINIWTDLIIQLKL</sequence>
<accession>A0AAW1YVP3</accession>